<dbReference type="Proteomes" id="UP001161669">
    <property type="component" value="Segment"/>
</dbReference>
<organism evidence="2 3">
    <name type="scientific">Acanthamoeba castellanii medusavirus J1</name>
    <dbReference type="NCBI Taxonomy" id="3114988"/>
    <lineage>
        <taxon>Viruses</taxon>
        <taxon>Varidnaviria</taxon>
        <taxon>Bamfordvirae</taxon>
        <taxon>Nucleocytoviricota</taxon>
        <taxon>Megaviricetes</taxon>
        <taxon>Mamonoviridae</taxon>
        <taxon>Medusavirus</taxon>
        <taxon>Medusavirus medusae</taxon>
    </lineage>
</organism>
<dbReference type="InterPro" id="IPR011112">
    <property type="entry name" value="Rho-like_N"/>
</dbReference>
<dbReference type="SUPFAM" id="SSF56399">
    <property type="entry name" value="ADP-ribosylation"/>
    <property type="match status" value="1"/>
</dbReference>
<sequence length="499" mass="56258">MPRKPNTGLDSKTVAQLREMATKARIEGRNRMRKAELIAALSSGRARPTKKQNLDVLNMSAKELAELVVQNGIKVDPKARKIQLIRAIHKWAVTETSKAPASTPKAVPFRMPVMARADMRETRDRLWSSAFENQSKRSLAITPLYGDVETLALLALLSAGEPQTVAERLSARERFQLLKSKYDALPMFYDAVDVARKGAVPDHVSITPIPNEWTDDAMGDLLAWDKRVFLLLRRGGYWTMALAAKDSDPFFRASPPYTKGRPYVQPVQRYLQFCQAMADKLLRKENERVLGALEASLTPVWKQQAPAMPPAMKKVISEYLEPGAHLEINQELRDGVNNERMTALKAFFGPDSAFLARLPAGQQLQLYRTLQYSEDDTPEAVEYVNRMSRLQPGDKIKEANVFSTSRDPTFPCHYSLSEEGVRIVYLVVRVARPGSRFFIVSKSVIEPTLYAIEGEGEVILPPGSTFRVTKRLDYTFVADPKKKDKNKPVTVVYMDEIEQ</sequence>
<evidence type="ECO:0000313" key="2">
    <source>
        <dbReference type="EMBL" id="BBI30501.1"/>
    </source>
</evidence>
<proteinExistence type="predicted"/>
<dbReference type="SMART" id="SM00959">
    <property type="entry name" value="Rho_N"/>
    <property type="match status" value="1"/>
</dbReference>
<reference evidence="3" key="1">
    <citation type="journal article" date="2019" name="J. Virol.">
        <title>Medusavirus, a novel large DNA virus discovered from hot spring water.</title>
        <authorList>
            <person name="Yoshikawa G."/>
            <person name="Blanc-Mathieu R."/>
            <person name="Song C."/>
            <person name="Kayama Y."/>
            <person name="Mochizuki T."/>
            <person name="Murata K."/>
            <person name="Ogata H."/>
            <person name="Takemura M."/>
        </authorList>
    </citation>
    <scope>NUCLEOTIDE SEQUENCE [LARGE SCALE GENOMIC DNA]</scope>
</reference>
<protein>
    <submittedName>
        <fullName evidence="2">Rho termination factor N-terminal domain-containing protein</fullName>
    </submittedName>
</protein>
<evidence type="ECO:0000259" key="1">
    <source>
        <dbReference type="SMART" id="SM00959"/>
    </source>
</evidence>
<dbReference type="GO" id="GO:0006353">
    <property type="term" value="P:DNA-templated transcription termination"/>
    <property type="evidence" value="ECO:0007669"/>
    <property type="project" value="InterPro"/>
</dbReference>
<dbReference type="EMBL" id="AP018495">
    <property type="protein sequence ID" value="BBI30501.1"/>
    <property type="molecule type" value="Genomic_DNA"/>
</dbReference>
<evidence type="ECO:0000313" key="3">
    <source>
        <dbReference type="Proteomes" id="UP001161669"/>
    </source>
</evidence>
<dbReference type="Pfam" id="PF07498">
    <property type="entry name" value="Rho_N"/>
    <property type="match status" value="1"/>
</dbReference>
<keyword evidence="3" id="KW-1185">Reference proteome</keyword>
<dbReference type="KEGG" id="vg:80540853"/>
<name>A0A3T1CXF4_9VIRU</name>
<dbReference type="PROSITE" id="PS51996">
    <property type="entry name" value="TR_MART"/>
    <property type="match status" value="1"/>
</dbReference>
<dbReference type="Gene3D" id="1.10.720.10">
    <property type="match status" value="1"/>
</dbReference>
<feature type="domain" description="Rho termination factor-like N-terminal" evidence="1">
    <location>
        <begin position="8"/>
        <end position="49"/>
    </location>
</feature>
<dbReference type="Gene3D" id="3.90.176.10">
    <property type="entry name" value="Toxin ADP-ribosyltransferase, Chain A, domain 1"/>
    <property type="match status" value="1"/>
</dbReference>
<accession>A0A3T1CXF4</accession>